<evidence type="ECO:0000313" key="6">
    <source>
        <dbReference type="EMBL" id="GAD26300.1"/>
    </source>
</evidence>
<keyword evidence="1" id="KW-0229">DNA integration</keyword>
<feature type="compositionally biased region" description="Basic and acidic residues" evidence="4">
    <location>
        <begin position="348"/>
        <end position="366"/>
    </location>
</feature>
<dbReference type="Pfam" id="PF00589">
    <property type="entry name" value="Phage_integrase"/>
    <property type="match status" value="1"/>
</dbReference>
<dbReference type="Gene3D" id="1.10.150.130">
    <property type="match status" value="1"/>
</dbReference>
<dbReference type="InterPro" id="IPR013762">
    <property type="entry name" value="Integrase-like_cat_sf"/>
</dbReference>
<feature type="region of interest" description="Disordered" evidence="4">
    <location>
        <begin position="347"/>
        <end position="366"/>
    </location>
</feature>
<reference evidence="6 7" key="1">
    <citation type="submission" date="2013-08" db="EMBL/GenBank/DDBJ databases">
        <title>Gluconobacter thailandicus NBRC 3257 whole genome sequence.</title>
        <authorList>
            <person name="Matsutani M."/>
            <person name="Yakushi T."/>
            <person name="Matsushita K."/>
        </authorList>
    </citation>
    <scope>NUCLEOTIDE SEQUENCE [LARGE SCALE GENOMIC DNA]</scope>
    <source>
        <strain evidence="6 7">NBRC 3257</strain>
    </source>
</reference>
<evidence type="ECO:0000259" key="5">
    <source>
        <dbReference type="PROSITE" id="PS51898"/>
    </source>
</evidence>
<keyword evidence="2" id="KW-0238">DNA-binding</keyword>
<comment type="caution">
    <text evidence="6">The sequence shown here is derived from an EMBL/GenBank/DDBJ whole genome shotgun (WGS) entry which is preliminary data.</text>
</comment>
<gene>
    <name evidence="6" type="ORF">NBRC3257_1299</name>
</gene>
<protein>
    <submittedName>
        <fullName evidence="6">Phage integrase</fullName>
    </submittedName>
</protein>
<dbReference type="PANTHER" id="PTHR30349">
    <property type="entry name" value="PHAGE INTEGRASE-RELATED"/>
    <property type="match status" value="1"/>
</dbReference>
<feature type="domain" description="Tyr recombinase" evidence="5">
    <location>
        <begin position="169"/>
        <end position="343"/>
    </location>
</feature>
<dbReference type="PROSITE" id="PS51898">
    <property type="entry name" value="TYR_RECOMBINASE"/>
    <property type="match status" value="1"/>
</dbReference>
<name>A0ABQ0IVS4_GLUTH</name>
<dbReference type="InterPro" id="IPR050090">
    <property type="entry name" value="Tyrosine_recombinase_XerCD"/>
</dbReference>
<dbReference type="InterPro" id="IPR011010">
    <property type="entry name" value="DNA_brk_join_enz"/>
</dbReference>
<proteinExistence type="predicted"/>
<dbReference type="InterPro" id="IPR010998">
    <property type="entry name" value="Integrase_recombinase_N"/>
</dbReference>
<evidence type="ECO:0000256" key="2">
    <source>
        <dbReference type="ARBA" id="ARBA00023125"/>
    </source>
</evidence>
<dbReference type="EMBL" id="BASM01000016">
    <property type="protein sequence ID" value="GAD26300.1"/>
    <property type="molecule type" value="Genomic_DNA"/>
</dbReference>
<keyword evidence="3" id="KW-0233">DNA recombination</keyword>
<dbReference type="SUPFAM" id="SSF56349">
    <property type="entry name" value="DNA breaking-rejoining enzymes"/>
    <property type="match status" value="1"/>
</dbReference>
<evidence type="ECO:0000256" key="1">
    <source>
        <dbReference type="ARBA" id="ARBA00022908"/>
    </source>
</evidence>
<evidence type="ECO:0000256" key="3">
    <source>
        <dbReference type="ARBA" id="ARBA00023172"/>
    </source>
</evidence>
<dbReference type="InterPro" id="IPR002104">
    <property type="entry name" value="Integrase_catalytic"/>
</dbReference>
<dbReference type="Gene3D" id="1.10.443.10">
    <property type="entry name" value="Intergrase catalytic core"/>
    <property type="match status" value="1"/>
</dbReference>
<dbReference type="Proteomes" id="UP000018209">
    <property type="component" value="Unassembled WGS sequence"/>
</dbReference>
<sequence>MIVVRKHYKYVVEDTDRHGKTRVYLRRPGHRKIRLREAPGTPEFDDEYRRALAGEIAPAQSKSEVLIPGSFRDLCVTYYRSAVFGRLDSRTRYVRRGVLDNLCEKCGSNPVSTLLPKHVMALRDSKAGKPEAGNGILKALRALLAFGVQVGMIEKNPAKEVGYIPASGSGFHSWTPAEIETFEAFYPIGSPARLAFAVLLYTGQRRSDAVRLGIKDIRDGSLTFTQVKNGKRKPVTLTLPVVPDLWRIIEATPGALEGNTFIQGMNGRPYTPESFGNRFRDWCNAAGLPQCSSHGLRKAAAARLAELGCSAHEIAAVTGHRSLKEVQRYTNAADQKRLAKRAFARLVSNEKSHSQHENRRWDGKDRQAIDFEGGSYEMVPKTGIEPVTLRFSVACSTN</sequence>
<accession>A0ABQ0IVS4</accession>
<organism evidence="6 7">
    <name type="scientific">Gluconobacter thailandicus NBRC 3257</name>
    <dbReference type="NCBI Taxonomy" id="1381097"/>
    <lineage>
        <taxon>Bacteria</taxon>
        <taxon>Pseudomonadati</taxon>
        <taxon>Pseudomonadota</taxon>
        <taxon>Alphaproteobacteria</taxon>
        <taxon>Acetobacterales</taxon>
        <taxon>Acetobacteraceae</taxon>
        <taxon>Gluconobacter</taxon>
    </lineage>
</organism>
<evidence type="ECO:0000256" key="4">
    <source>
        <dbReference type="SAM" id="MobiDB-lite"/>
    </source>
</evidence>
<dbReference type="PANTHER" id="PTHR30349:SF84">
    <property type="entry name" value="PHAGE-RELATED INTEGRASE"/>
    <property type="match status" value="1"/>
</dbReference>
<keyword evidence="7" id="KW-1185">Reference proteome</keyword>
<evidence type="ECO:0000313" key="7">
    <source>
        <dbReference type="Proteomes" id="UP000018209"/>
    </source>
</evidence>